<dbReference type="InterPro" id="IPR010402">
    <property type="entry name" value="CCT_domain"/>
</dbReference>
<proteinExistence type="inferred from homology"/>
<evidence type="ECO:0000256" key="3">
    <source>
        <dbReference type="ARBA" id="ARBA00022723"/>
    </source>
</evidence>
<dbReference type="Pfam" id="PF06203">
    <property type="entry name" value="CCT"/>
    <property type="match status" value="1"/>
</dbReference>
<accession>A0AAV9EBK9</accession>
<evidence type="ECO:0000256" key="8">
    <source>
        <dbReference type="PROSITE-ProRule" id="PRU00024"/>
    </source>
</evidence>
<dbReference type="Proteomes" id="UP001180020">
    <property type="component" value="Unassembled WGS sequence"/>
</dbReference>
<dbReference type="EMBL" id="JAUJYO010000008">
    <property type="protein sequence ID" value="KAK1311173.1"/>
    <property type="molecule type" value="Genomic_DNA"/>
</dbReference>
<evidence type="ECO:0000256" key="9">
    <source>
        <dbReference type="PROSITE-ProRule" id="PRU00357"/>
    </source>
</evidence>
<dbReference type="PROSITE" id="PS50119">
    <property type="entry name" value="ZF_BBOX"/>
    <property type="match status" value="2"/>
</dbReference>
<evidence type="ECO:0000313" key="13">
    <source>
        <dbReference type="Proteomes" id="UP001180020"/>
    </source>
</evidence>
<dbReference type="AlphaFoldDB" id="A0AAV9EBK9"/>
<comment type="subcellular location">
    <subcellularLocation>
        <location evidence="1 9">Nucleus</location>
    </subcellularLocation>
</comment>
<feature type="domain" description="B box-type" evidence="10">
    <location>
        <begin position="10"/>
        <end position="57"/>
    </location>
</feature>
<evidence type="ECO:0000259" key="10">
    <source>
        <dbReference type="PROSITE" id="PS50119"/>
    </source>
</evidence>
<dbReference type="SMART" id="SM00336">
    <property type="entry name" value="BBOX"/>
    <property type="match status" value="2"/>
</dbReference>
<evidence type="ECO:0000259" key="11">
    <source>
        <dbReference type="PROSITE" id="PS51017"/>
    </source>
</evidence>
<dbReference type="GO" id="GO:0006355">
    <property type="term" value="P:regulation of DNA-templated transcription"/>
    <property type="evidence" value="ECO:0007669"/>
    <property type="project" value="UniProtKB-ARBA"/>
</dbReference>
<protein>
    <submittedName>
        <fullName evidence="12">Zinc finger protein CONSTANS-LIKE 14</fullName>
    </submittedName>
</protein>
<keyword evidence="3" id="KW-0479">Metal-binding</keyword>
<dbReference type="PANTHER" id="PTHR31717">
    <property type="entry name" value="ZINC FINGER PROTEIN CONSTANS-LIKE 10"/>
    <property type="match status" value="1"/>
</dbReference>
<evidence type="ECO:0000313" key="12">
    <source>
        <dbReference type="EMBL" id="KAK1311173.1"/>
    </source>
</evidence>
<dbReference type="PROSITE" id="PS51017">
    <property type="entry name" value="CCT"/>
    <property type="match status" value="1"/>
</dbReference>
<comment type="caution">
    <text evidence="12">The sequence shown here is derived from an EMBL/GenBank/DDBJ whole genome shotgun (WGS) entry which is preliminary data.</text>
</comment>
<evidence type="ECO:0000256" key="5">
    <source>
        <dbReference type="ARBA" id="ARBA00022771"/>
    </source>
</evidence>
<keyword evidence="6" id="KW-0862">Zinc</keyword>
<feature type="domain" description="B box-type" evidence="10">
    <location>
        <begin position="53"/>
        <end position="101"/>
    </location>
</feature>
<evidence type="ECO:0000256" key="6">
    <source>
        <dbReference type="ARBA" id="ARBA00022833"/>
    </source>
</evidence>
<evidence type="ECO:0000256" key="1">
    <source>
        <dbReference type="ARBA" id="ARBA00004123"/>
    </source>
</evidence>
<evidence type="ECO:0000256" key="7">
    <source>
        <dbReference type="ARBA" id="ARBA00023242"/>
    </source>
</evidence>
<keyword evidence="7 9" id="KW-0539">Nucleus</keyword>
<dbReference type="PANTHER" id="PTHR31717:SF45">
    <property type="entry name" value="ZINC FINGER PROTEIN CONSTANS-LIKE 14-RELATED"/>
    <property type="match status" value="1"/>
</dbReference>
<gene>
    <name evidence="12" type="primary">COL14</name>
    <name evidence="12" type="ORF">QJS10_CPA08g00439</name>
</gene>
<dbReference type="CDD" id="cd19821">
    <property type="entry name" value="Bbox1_BBX-like"/>
    <property type="match status" value="1"/>
</dbReference>
<feature type="domain" description="CCT" evidence="11">
    <location>
        <begin position="355"/>
        <end position="397"/>
    </location>
</feature>
<keyword evidence="5 8" id="KW-0863">Zinc-finger</keyword>
<dbReference type="GO" id="GO:0005634">
    <property type="term" value="C:nucleus"/>
    <property type="evidence" value="ECO:0007669"/>
    <property type="project" value="UniProtKB-SubCell"/>
</dbReference>
<evidence type="ECO:0000256" key="2">
    <source>
        <dbReference type="ARBA" id="ARBA00010024"/>
    </source>
</evidence>
<dbReference type="GO" id="GO:0008270">
    <property type="term" value="F:zinc ion binding"/>
    <property type="evidence" value="ECO:0007669"/>
    <property type="project" value="UniProtKB-KW"/>
</dbReference>
<dbReference type="Pfam" id="PF00643">
    <property type="entry name" value="zf-B_box"/>
    <property type="match status" value="1"/>
</dbReference>
<reference evidence="12" key="1">
    <citation type="journal article" date="2023" name="Nat. Commun.">
        <title>Diploid and tetraploid genomes of Acorus and the evolution of monocots.</title>
        <authorList>
            <person name="Ma L."/>
            <person name="Liu K.W."/>
            <person name="Li Z."/>
            <person name="Hsiao Y.Y."/>
            <person name="Qi Y."/>
            <person name="Fu T."/>
            <person name="Tang G.D."/>
            <person name="Zhang D."/>
            <person name="Sun W.H."/>
            <person name="Liu D.K."/>
            <person name="Li Y."/>
            <person name="Chen G.Z."/>
            <person name="Liu X.D."/>
            <person name="Liao X.Y."/>
            <person name="Jiang Y.T."/>
            <person name="Yu X."/>
            <person name="Hao Y."/>
            <person name="Huang J."/>
            <person name="Zhao X.W."/>
            <person name="Ke S."/>
            <person name="Chen Y.Y."/>
            <person name="Wu W.L."/>
            <person name="Hsu J.L."/>
            <person name="Lin Y.F."/>
            <person name="Huang M.D."/>
            <person name="Li C.Y."/>
            <person name="Huang L."/>
            <person name="Wang Z.W."/>
            <person name="Zhao X."/>
            <person name="Zhong W.Y."/>
            <person name="Peng D.H."/>
            <person name="Ahmad S."/>
            <person name="Lan S."/>
            <person name="Zhang J.S."/>
            <person name="Tsai W.C."/>
            <person name="Van de Peer Y."/>
            <person name="Liu Z.J."/>
        </authorList>
    </citation>
    <scope>NUCLEOTIDE SEQUENCE</scope>
    <source>
        <strain evidence="12">CP</strain>
    </source>
</reference>
<organism evidence="12 13">
    <name type="scientific">Acorus calamus</name>
    <name type="common">Sweet flag</name>
    <dbReference type="NCBI Taxonomy" id="4465"/>
    <lineage>
        <taxon>Eukaryota</taxon>
        <taxon>Viridiplantae</taxon>
        <taxon>Streptophyta</taxon>
        <taxon>Embryophyta</taxon>
        <taxon>Tracheophyta</taxon>
        <taxon>Spermatophyta</taxon>
        <taxon>Magnoliopsida</taxon>
        <taxon>Liliopsida</taxon>
        <taxon>Acoraceae</taxon>
        <taxon>Acorus</taxon>
    </lineage>
</organism>
<name>A0AAV9EBK9_ACOCL</name>
<dbReference type="InterPro" id="IPR049808">
    <property type="entry name" value="CONSTANS-like_Bbox1"/>
</dbReference>
<evidence type="ECO:0000256" key="4">
    <source>
        <dbReference type="ARBA" id="ARBA00022737"/>
    </source>
</evidence>
<comment type="similarity">
    <text evidence="2">Belongs to the CONSTANS family.</text>
</comment>
<keyword evidence="13" id="KW-1185">Reference proteome</keyword>
<keyword evidence="4" id="KW-0677">Repeat</keyword>
<dbReference type="InterPro" id="IPR000315">
    <property type="entry name" value="Znf_B-box"/>
</dbReference>
<sequence>MEERRRPSSSLATACDFCSASNAVLYCRADSARLCLTCDRHVHSANALSLKHVRSRICDNCRSSPASVACATDGLVLCHECDFDSHGTCGSSAVDHRRSTLEGFSGTPSPVELASAWGFDLGEKVYGDWDPIVAVDAIWLCKAGADLTVPGESVQSLPRWRAGTEGQAIVGQLIELLRLDGERPPGSPRDPDPRNDEVPFTSLLANGFAWESHPPDRPAQIWDFKLGRLRDCEETKGYGVNDAGFAIKSYNELIKEACFVGAESLDAVYDVNGPSVPEEIGSSDVQPMPSQNLGPAHLNIKCKNSNNSVSQCPTSGSNVQAFSELRPSNFTEDAPRNETIKAVTKIDSELLAQNRGNAMLRYKEKRKTRRYEKHVRYESRKARADTRMRVKGRFVKANNVADVGSSG</sequence>
<reference evidence="12" key="2">
    <citation type="submission" date="2023-06" db="EMBL/GenBank/DDBJ databases">
        <authorList>
            <person name="Ma L."/>
            <person name="Liu K.-W."/>
            <person name="Li Z."/>
            <person name="Hsiao Y.-Y."/>
            <person name="Qi Y."/>
            <person name="Fu T."/>
            <person name="Tang G."/>
            <person name="Zhang D."/>
            <person name="Sun W.-H."/>
            <person name="Liu D.-K."/>
            <person name="Li Y."/>
            <person name="Chen G.-Z."/>
            <person name="Liu X.-D."/>
            <person name="Liao X.-Y."/>
            <person name="Jiang Y.-T."/>
            <person name="Yu X."/>
            <person name="Hao Y."/>
            <person name="Huang J."/>
            <person name="Zhao X.-W."/>
            <person name="Ke S."/>
            <person name="Chen Y.-Y."/>
            <person name="Wu W.-L."/>
            <person name="Hsu J.-L."/>
            <person name="Lin Y.-F."/>
            <person name="Huang M.-D."/>
            <person name="Li C.-Y."/>
            <person name="Huang L."/>
            <person name="Wang Z.-W."/>
            <person name="Zhao X."/>
            <person name="Zhong W.-Y."/>
            <person name="Peng D.-H."/>
            <person name="Ahmad S."/>
            <person name="Lan S."/>
            <person name="Zhang J.-S."/>
            <person name="Tsai W.-C."/>
            <person name="Van De Peer Y."/>
            <person name="Liu Z.-J."/>
        </authorList>
    </citation>
    <scope>NUCLEOTIDE SEQUENCE</scope>
    <source>
        <strain evidence="12">CP</strain>
        <tissue evidence="12">Leaves</tissue>
    </source>
</reference>